<feature type="transmembrane region" description="Helical" evidence="4">
    <location>
        <begin position="89"/>
        <end position="108"/>
    </location>
</feature>
<dbReference type="PANTHER" id="PTHR11360">
    <property type="entry name" value="MONOCARBOXYLATE TRANSPORTER"/>
    <property type="match status" value="1"/>
</dbReference>
<protein>
    <submittedName>
        <fullName evidence="5">Uncharacterized protein</fullName>
    </submittedName>
</protein>
<feature type="compositionally biased region" description="Low complexity" evidence="3">
    <location>
        <begin position="7"/>
        <end position="17"/>
    </location>
</feature>
<feature type="transmembrane region" description="Helical" evidence="4">
    <location>
        <begin position="380"/>
        <end position="400"/>
    </location>
</feature>
<reference evidence="5 6" key="1">
    <citation type="journal article" date="2020" name="ISME J.">
        <title>Uncovering the hidden diversity of litter-decomposition mechanisms in mushroom-forming fungi.</title>
        <authorList>
            <person name="Floudas D."/>
            <person name="Bentzer J."/>
            <person name="Ahren D."/>
            <person name="Johansson T."/>
            <person name="Persson P."/>
            <person name="Tunlid A."/>
        </authorList>
    </citation>
    <scope>NUCLEOTIDE SEQUENCE [LARGE SCALE GENOMIC DNA]</scope>
    <source>
        <strain evidence="5 6">CBS 146.42</strain>
    </source>
</reference>
<dbReference type="Pfam" id="PF07690">
    <property type="entry name" value="MFS_1"/>
    <property type="match status" value="1"/>
</dbReference>
<keyword evidence="4" id="KW-1133">Transmembrane helix</keyword>
<sequence length="688" mass="75967">MSAENQSGKSSVDSSQSRTKTLDEPYLEKGLKEVTTGALSPAPDGGWRAWSVVLGVWIMQFVTFGYTNAYGVYNDFYVREYLSNYGSSQISWIGSVQLFLLLSSGLFSGRAFDAGHFYKIMLGGSILFVFCLFMLSITHPQQYYQVFLAHGLGIGLASGVTYVPGLAVISHWFQKRRPVAIGLVTSGSAVGGFVHPIMLNQLFHGPLGFHNGVRVSAGLNAVLLIIALLLVRTRLPPNRAPQNTLVSMKTFLRDPPYLFMVFGTVLVLAGLYYPFFFIQLNAIKNGVNATLAFYTVALLNGASVVGRIVPNLLVHRFGAFNVVVVCILSSAILVFCTLAVKDTAGTVVFSILFGFFSGSYAGMLAPMVGSLAETDKEIGARLGVCFTFTGLGGLIGTPIADFRLGPERALKWHATITNNPKLARHLVSCSVYSLEESFWPLLAEVLHLASNLKILSLNIILPPEWTTHLLGGSFTFRLTSLFLISGNSPNDVLDRGLVRFLTVQSHSLRQLWLTANERTISSLPPGICPGIFVLGGSTLAIKCFLPSRSSIRYLSWIAVGGSAFDLSLSDFEMHHSFSSITYLLLKTIPSDDQPSLMRPLFSLLFPYLDRLEVLIFDGEYHKDDFELIPQLPRLEEFMLMCHDERYMLPKPLQAGIVRRWFALSGTLTTVYFLTNPLRPPRVEKIMWI</sequence>
<name>A0A8H5CYM4_9AGAR</name>
<keyword evidence="4" id="KW-0812">Transmembrane</keyword>
<feature type="transmembrane region" description="Helical" evidence="4">
    <location>
        <begin position="120"/>
        <end position="137"/>
    </location>
</feature>
<comment type="similarity">
    <text evidence="2">Belongs to the major facilitator superfamily. Monocarboxylate porter (TC 2.A.1.13) family.</text>
</comment>
<dbReference type="Proteomes" id="UP000559027">
    <property type="component" value="Unassembled WGS sequence"/>
</dbReference>
<dbReference type="SUPFAM" id="SSF103473">
    <property type="entry name" value="MFS general substrate transporter"/>
    <property type="match status" value="1"/>
</dbReference>
<feature type="region of interest" description="Disordered" evidence="3">
    <location>
        <begin position="1"/>
        <end position="22"/>
    </location>
</feature>
<dbReference type="EMBL" id="JAACJO010000014">
    <property type="protein sequence ID" value="KAF5350464.1"/>
    <property type="molecule type" value="Genomic_DNA"/>
</dbReference>
<dbReference type="PANTHER" id="PTHR11360:SF234">
    <property type="entry name" value="MFS-TYPE TRANSPORTER DBAD-RELATED"/>
    <property type="match status" value="1"/>
</dbReference>
<feature type="transmembrane region" description="Helical" evidence="4">
    <location>
        <begin position="256"/>
        <end position="275"/>
    </location>
</feature>
<dbReference type="AlphaFoldDB" id="A0A8H5CYM4"/>
<keyword evidence="4" id="KW-0472">Membrane</keyword>
<keyword evidence="6" id="KW-1185">Reference proteome</keyword>
<dbReference type="Gene3D" id="1.20.1250.20">
    <property type="entry name" value="MFS general substrate transporter like domains"/>
    <property type="match status" value="2"/>
</dbReference>
<comment type="caution">
    <text evidence="5">The sequence shown here is derived from an EMBL/GenBank/DDBJ whole genome shotgun (WGS) entry which is preliminary data.</text>
</comment>
<feature type="transmembrane region" description="Helical" evidence="4">
    <location>
        <begin position="49"/>
        <end position="69"/>
    </location>
</feature>
<organism evidence="5 6">
    <name type="scientific">Leucocoprinus leucothites</name>
    <dbReference type="NCBI Taxonomy" id="201217"/>
    <lineage>
        <taxon>Eukaryota</taxon>
        <taxon>Fungi</taxon>
        <taxon>Dikarya</taxon>
        <taxon>Basidiomycota</taxon>
        <taxon>Agaricomycotina</taxon>
        <taxon>Agaricomycetes</taxon>
        <taxon>Agaricomycetidae</taxon>
        <taxon>Agaricales</taxon>
        <taxon>Agaricineae</taxon>
        <taxon>Agaricaceae</taxon>
        <taxon>Leucocoprinus</taxon>
    </lineage>
</organism>
<dbReference type="InterPro" id="IPR036259">
    <property type="entry name" value="MFS_trans_sf"/>
</dbReference>
<evidence type="ECO:0000256" key="4">
    <source>
        <dbReference type="SAM" id="Phobius"/>
    </source>
</evidence>
<evidence type="ECO:0000256" key="2">
    <source>
        <dbReference type="ARBA" id="ARBA00006727"/>
    </source>
</evidence>
<dbReference type="GO" id="GO:0016020">
    <property type="term" value="C:membrane"/>
    <property type="evidence" value="ECO:0007669"/>
    <property type="project" value="UniProtKB-SubCell"/>
</dbReference>
<proteinExistence type="inferred from homology"/>
<feature type="transmembrane region" description="Helical" evidence="4">
    <location>
        <begin position="143"/>
        <end position="167"/>
    </location>
</feature>
<feature type="transmembrane region" description="Helical" evidence="4">
    <location>
        <begin position="179"/>
        <end position="197"/>
    </location>
</feature>
<feature type="transmembrane region" description="Helical" evidence="4">
    <location>
        <begin position="317"/>
        <end position="340"/>
    </location>
</feature>
<dbReference type="InterPro" id="IPR050327">
    <property type="entry name" value="Proton-linked_MCT"/>
</dbReference>
<evidence type="ECO:0000256" key="3">
    <source>
        <dbReference type="SAM" id="MobiDB-lite"/>
    </source>
</evidence>
<dbReference type="OrthoDB" id="6499973at2759"/>
<evidence type="ECO:0000313" key="6">
    <source>
        <dbReference type="Proteomes" id="UP000559027"/>
    </source>
</evidence>
<gene>
    <name evidence="5" type="ORF">D9756_008621</name>
</gene>
<evidence type="ECO:0000313" key="5">
    <source>
        <dbReference type="EMBL" id="KAF5350464.1"/>
    </source>
</evidence>
<accession>A0A8H5CYM4</accession>
<dbReference type="InterPro" id="IPR011701">
    <property type="entry name" value="MFS"/>
</dbReference>
<comment type="subcellular location">
    <subcellularLocation>
        <location evidence="1">Membrane</location>
        <topology evidence="1">Multi-pass membrane protein</topology>
    </subcellularLocation>
</comment>
<feature type="transmembrane region" description="Helical" evidence="4">
    <location>
        <begin position="217"/>
        <end position="235"/>
    </location>
</feature>
<feature type="transmembrane region" description="Helical" evidence="4">
    <location>
        <begin position="346"/>
        <end position="368"/>
    </location>
</feature>
<feature type="transmembrane region" description="Helical" evidence="4">
    <location>
        <begin position="287"/>
        <end position="305"/>
    </location>
</feature>
<dbReference type="GO" id="GO:0022857">
    <property type="term" value="F:transmembrane transporter activity"/>
    <property type="evidence" value="ECO:0007669"/>
    <property type="project" value="InterPro"/>
</dbReference>
<evidence type="ECO:0000256" key="1">
    <source>
        <dbReference type="ARBA" id="ARBA00004141"/>
    </source>
</evidence>